<evidence type="ECO:0000256" key="6">
    <source>
        <dbReference type="ARBA" id="ARBA00023136"/>
    </source>
</evidence>
<dbReference type="RefSeq" id="WP_087820038.1">
    <property type="nucleotide sequence ID" value="NZ_FYAH01000002.1"/>
</dbReference>
<dbReference type="EMBL" id="FYAH01000002">
    <property type="protein sequence ID" value="SMY15864.1"/>
    <property type="molecule type" value="Genomic_DNA"/>
</dbReference>
<reference evidence="10" key="1">
    <citation type="submission" date="2017-06" db="EMBL/GenBank/DDBJ databases">
        <authorList>
            <person name="Rodrigo-Torres L."/>
            <person name="Arahal R. D."/>
            <person name="Lucena T."/>
        </authorList>
    </citation>
    <scope>NUCLEOTIDE SEQUENCE [LARGE SCALE GENOMIC DNA]</scope>
    <source>
        <strain evidence="10">type strain: CECT 9192</strain>
    </source>
</reference>
<feature type="domain" description="Mce/MlaD" evidence="8">
    <location>
        <begin position="43"/>
        <end position="134"/>
    </location>
</feature>
<keyword evidence="10" id="KW-1185">Reference proteome</keyword>
<accession>A0A1Y6KUY7</accession>
<evidence type="ECO:0000256" key="4">
    <source>
        <dbReference type="ARBA" id="ARBA00022692"/>
    </source>
</evidence>
<evidence type="ECO:0000313" key="10">
    <source>
        <dbReference type="Proteomes" id="UP000196485"/>
    </source>
</evidence>
<sequence>MSDNQPAEAKVQRLKQVSPIWIVPLVALAIGIWMFVQYLNSQGPVITIRLPNASGIEVGKTAIKSLNVKVGVVTKVQLSKDYSYITVTAQMNNDTGRMLKNDTLFWVVKPRIGKGGVSGLDTLLSGSYIEMQPGEGKKDKNHFVALDVPPVAPADAKGLRVILTSREAGKLGVGDPVLYDGFTVGRVEKVSFDINSKRANYQLFIFEPYDSLVRTSSNFILASGVQVQMGAEGFNVKIGSLESLITGGVTFTTPADEQGTPQLKQKAYYRLYDTRTAVREKMFEQHLDFVMLFSESIRGLKAGAPIEYRGIQIGTVQKVPLRLPTSQEGFTSKQIPVLVRIDLGRVYDRSDEGTLASLKTNLEKEFKQGLRATLKTGNLLTGALYVGTDVYKAEKPIKLMTYDGYEVFPTKAGDLAEVQKQLTNLLNKFNKLPVEDTLNSMTATLKASEKTMATMQKTINDLDRLLKQKDTQALPGDVRASLKQIQTTLNGFGPDAAPYQNLEGALTRFEAVMTELQPVLRQINEKPNSLVFGDEKTKDPVPVGGRK</sequence>
<evidence type="ECO:0000256" key="2">
    <source>
        <dbReference type="ARBA" id="ARBA00022475"/>
    </source>
</evidence>
<evidence type="ECO:0000256" key="1">
    <source>
        <dbReference type="ARBA" id="ARBA00004533"/>
    </source>
</evidence>
<evidence type="ECO:0000256" key="7">
    <source>
        <dbReference type="SAM" id="Phobius"/>
    </source>
</evidence>
<dbReference type="PANTHER" id="PTHR30462">
    <property type="entry name" value="INTERMEMBRANE TRANSPORT PROTEIN PQIB-RELATED"/>
    <property type="match status" value="1"/>
</dbReference>
<organism evidence="9 10">
    <name type="scientific">Photobacterium aquimaris</name>
    <dbReference type="NCBI Taxonomy" id="512643"/>
    <lineage>
        <taxon>Bacteria</taxon>
        <taxon>Pseudomonadati</taxon>
        <taxon>Pseudomonadota</taxon>
        <taxon>Gammaproteobacteria</taxon>
        <taxon>Vibrionales</taxon>
        <taxon>Vibrionaceae</taxon>
        <taxon>Photobacterium</taxon>
    </lineage>
</organism>
<keyword evidence="3" id="KW-0997">Cell inner membrane</keyword>
<dbReference type="AlphaFoldDB" id="A0A1Y6KUY7"/>
<gene>
    <name evidence="9" type="primary">pqiB_2</name>
    <name evidence="9" type="ORF">PAQU9191_01095</name>
</gene>
<evidence type="ECO:0000313" key="9">
    <source>
        <dbReference type="EMBL" id="SMY15864.1"/>
    </source>
</evidence>
<name>A0A1Y6KUY7_9GAMM</name>
<dbReference type="GO" id="GO:0005886">
    <property type="term" value="C:plasma membrane"/>
    <property type="evidence" value="ECO:0007669"/>
    <property type="project" value="UniProtKB-SubCell"/>
</dbReference>
<evidence type="ECO:0000256" key="3">
    <source>
        <dbReference type="ARBA" id="ARBA00022519"/>
    </source>
</evidence>
<feature type="domain" description="Mce/MlaD" evidence="8">
    <location>
        <begin position="289"/>
        <end position="387"/>
    </location>
</feature>
<feature type="transmembrane region" description="Helical" evidence="7">
    <location>
        <begin position="20"/>
        <end position="39"/>
    </location>
</feature>
<evidence type="ECO:0000256" key="5">
    <source>
        <dbReference type="ARBA" id="ARBA00022989"/>
    </source>
</evidence>
<dbReference type="Proteomes" id="UP000196485">
    <property type="component" value="Unassembled WGS sequence"/>
</dbReference>
<keyword evidence="6 7" id="KW-0472">Membrane</keyword>
<keyword evidence="2" id="KW-1003">Cell membrane</keyword>
<proteinExistence type="predicted"/>
<dbReference type="InterPro" id="IPR051800">
    <property type="entry name" value="PqiA-PqiB_transport"/>
</dbReference>
<evidence type="ECO:0000259" key="8">
    <source>
        <dbReference type="Pfam" id="PF02470"/>
    </source>
</evidence>
<dbReference type="PANTHER" id="PTHR30462:SF2">
    <property type="entry name" value="INTERMEMBRANE TRANSPORT PROTEIN PQIB"/>
    <property type="match status" value="1"/>
</dbReference>
<feature type="domain" description="Mce/MlaD" evidence="8">
    <location>
        <begin position="158"/>
        <end position="220"/>
    </location>
</feature>
<comment type="subcellular location">
    <subcellularLocation>
        <location evidence="1">Cell inner membrane</location>
    </subcellularLocation>
</comment>
<dbReference type="NCBIfam" id="NF008070">
    <property type="entry name" value="PRK10807.1"/>
    <property type="match status" value="1"/>
</dbReference>
<keyword evidence="4 7" id="KW-0812">Transmembrane</keyword>
<dbReference type="InterPro" id="IPR003399">
    <property type="entry name" value="Mce/MlaD"/>
</dbReference>
<keyword evidence="5 7" id="KW-1133">Transmembrane helix</keyword>
<protein>
    <submittedName>
        <fullName evidence="9">Paraquat-inducible protein B</fullName>
    </submittedName>
</protein>
<dbReference type="Pfam" id="PF02470">
    <property type="entry name" value="MlaD"/>
    <property type="match status" value="3"/>
</dbReference>